<dbReference type="STRING" id="1798561.A3B87_02040"/>
<dbReference type="PANTHER" id="PTHR38471:SF2">
    <property type="entry name" value="FOUR HELIX BUNDLE PROTEIN"/>
    <property type="match status" value="1"/>
</dbReference>
<evidence type="ECO:0000313" key="1">
    <source>
        <dbReference type="EMBL" id="OGG86585.1"/>
    </source>
</evidence>
<dbReference type="NCBIfam" id="TIGR02436">
    <property type="entry name" value="four helix bundle protein"/>
    <property type="match status" value="1"/>
</dbReference>
<organism evidence="1 2">
    <name type="scientific">Candidatus Kuenenbacteria bacterium RIFCSPHIGHO2_02_FULL_39_13</name>
    <dbReference type="NCBI Taxonomy" id="1798561"/>
    <lineage>
        <taxon>Bacteria</taxon>
        <taxon>Candidatus Kueneniibacteriota</taxon>
    </lineage>
</organism>
<accession>A0A1F6FL33</accession>
<dbReference type="Proteomes" id="UP000179136">
    <property type="component" value="Unassembled WGS sequence"/>
</dbReference>
<protein>
    <recommendedName>
        <fullName evidence="3">Four helix bundle protein</fullName>
    </recommendedName>
</protein>
<dbReference type="Pfam" id="PF05635">
    <property type="entry name" value="23S_rRNA_IVP"/>
    <property type="match status" value="1"/>
</dbReference>
<comment type="caution">
    <text evidence="1">The sequence shown here is derived from an EMBL/GenBank/DDBJ whole genome shotgun (WGS) entry which is preliminary data.</text>
</comment>
<sequence length="118" mass="13485">MSFRFQNFPVYSDIRLFIKGIFIITNKLPNQYQYDLGSQIKRAAISILLNLAEGCGKNSDKDFNRFIMISIGSIYETIACLDIALDNNLISKEVYQKFYDKAESIKKQLGGLSKKLKS</sequence>
<dbReference type="CDD" id="cd16377">
    <property type="entry name" value="23S_rRNA_IVP_like"/>
    <property type="match status" value="1"/>
</dbReference>
<dbReference type="EMBL" id="MFMW01000032">
    <property type="protein sequence ID" value="OGG86585.1"/>
    <property type="molecule type" value="Genomic_DNA"/>
</dbReference>
<dbReference type="InterPro" id="IPR012657">
    <property type="entry name" value="23S_rRNA-intervening_sequence"/>
</dbReference>
<dbReference type="SUPFAM" id="SSF158446">
    <property type="entry name" value="IVS-encoded protein-like"/>
    <property type="match status" value="1"/>
</dbReference>
<evidence type="ECO:0008006" key="3">
    <source>
        <dbReference type="Google" id="ProtNLM"/>
    </source>
</evidence>
<evidence type="ECO:0000313" key="2">
    <source>
        <dbReference type="Proteomes" id="UP000179136"/>
    </source>
</evidence>
<dbReference type="InterPro" id="IPR036583">
    <property type="entry name" value="23S_rRNA_IVS_sf"/>
</dbReference>
<reference evidence="1 2" key="1">
    <citation type="journal article" date="2016" name="Nat. Commun.">
        <title>Thousands of microbial genomes shed light on interconnected biogeochemical processes in an aquifer system.</title>
        <authorList>
            <person name="Anantharaman K."/>
            <person name="Brown C.T."/>
            <person name="Hug L.A."/>
            <person name="Sharon I."/>
            <person name="Castelle C.J."/>
            <person name="Probst A.J."/>
            <person name="Thomas B.C."/>
            <person name="Singh A."/>
            <person name="Wilkins M.J."/>
            <person name="Karaoz U."/>
            <person name="Brodie E.L."/>
            <person name="Williams K.H."/>
            <person name="Hubbard S.S."/>
            <person name="Banfield J.F."/>
        </authorList>
    </citation>
    <scope>NUCLEOTIDE SEQUENCE [LARGE SCALE GENOMIC DNA]</scope>
</reference>
<name>A0A1F6FL33_9BACT</name>
<gene>
    <name evidence="1" type="ORF">A3B87_02040</name>
</gene>
<dbReference type="Gene3D" id="1.20.1440.60">
    <property type="entry name" value="23S rRNA-intervening sequence"/>
    <property type="match status" value="1"/>
</dbReference>
<dbReference type="AlphaFoldDB" id="A0A1F6FL33"/>
<dbReference type="PANTHER" id="PTHR38471">
    <property type="entry name" value="FOUR HELIX BUNDLE PROTEIN"/>
    <property type="match status" value="1"/>
</dbReference>
<proteinExistence type="predicted"/>